<dbReference type="EMBL" id="CP163302">
    <property type="protein sequence ID" value="XDP44393.1"/>
    <property type="molecule type" value="Genomic_DNA"/>
</dbReference>
<keyword evidence="1" id="KW-0812">Transmembrane</keyword>
<accession>A0AB39KZU3</accession>
<feature type="transmembrane region" description="Helical" evidence="1">
    <location>
        <begin position="60"/>
        <end position="77"/>
    </location>
</feature>
<protein>
    <submittedName>
        <fullName evidence="2">Permease</fullName>
    </submittedName>
</protein>
<feature type="transmembrane region" description="Helical" evidence="1">
    <location>
        <begin position="83"/>
        <end position="103"/>
    </location>
</feature>
<evidence type="ECO:0000256" key="1">
    <source>
        <dbReference type="SAM" id="Phobius"/>
    </source>
</evidence>
<proteinExistence type="predicted"/>
<feature type="transmembrane region" description="Helical" evidence="1">
    <location>
        <begin position="166"/>
        <end position="186"/>
    </location>
</feature>
<dbReference type="RefSeq" id="WP_307955598.1">
    <property type="nucleotide sequence ID" value="NZ_CP163302.1"/>
</dbReference>
<dbReference type="AlphaFoldDB" id="A0AB39KZU3"/>
<name>A0AB39KZU3_9MICC</name>
<feature type="transmembrane region" description="Helical" evidence="1">
    <location>
        <begin position="115"/>
        <end position="133"/>
    </location>
</feature>
<evidence type="ECO:0000313" key="2">
    <source>
        <dbReference type="EMBL" id="XDP44393.1"/>
    </source>
</evidence>
<reference evidence="2" key="1">
    <citation type="submission" date="2024-07" db="EMBL/GenBank/DDBJ databases">
        <authorList>
            <person name="fu j."/>
        </authorList>
    </citation>
    <scope>NUCLEOTIDE SEQUENCE</scope>
    <source>
        <strain evidence="2">P10A9</strain>
    </source>
</reference>
<feature type="transmembrane region" description="Helical" evidence="1">
    <location>
        <begin position="139"/>
        <end position="159"/>
    </location>
</feature>
<feature type="transmembrane region" description="Helical" evidence="1">
    <location>
        <begin position="219"/>
        <end position="242"/>
    </location>
</feature>
<keyword evidence="1" id="KW-0472">Membrane</keyword>
<organism evidence="2">
    <name type="scientific">Sinomonas puerhi</name>
    <dbReference type="NCBI Taxonomy" id="3238584"/>
    <lineage>
        <taxon>Bacteria</taxon>
        <taxon>Bacillati</taxon>
        <taxon>Actinomycetota</taxon>
        <taxon>Actinomycetes</taxon>
        <taxon>Micrococcales</taxon>
        <taxon>Micrococcaceae</taxon>
        <taxon>Sinomonas</taxon>
    </lineage>
</organism>
<dbReference type="KEGG" id="spue:AB5L97_14065"/>
<feature type="transmembrane region" description="Helical" evidence="1">
    <location>
        <begin position="33"/>
        <end position="53"/>
    </location>
</feature>
<feature type="transmembrane region" description="Helical" evidence="1">
    <location>
        <begin position="192"/>
        <end position="212"/>
    </location>
</feature>
<keyword evidence="1" id="KW-1133">Transmembrane helix</keyword>
<sequence length="248" mass="24485">MKAWTRSVASGAVAIAGIGVAVGSSMGGTVAQFISVAVVAVVVGFGWPHFLGIPAKKTNGAVVALAGVASAAAAAFVPGPEYLAWTPLAIAAGVMAAVVVQLIRGTGQSHRLESAFGTSAGVLLCGLGAGWIATARLTGAGSMLLVAAITTVVALLIGMIRWPDTIVGPLAIVFSGLAAPLAGLVFADITVLPATIAGVVIGAVLAAFRALNSTRPDRVAALGFVALGLAPAFAVGAIAYFMDRMLVV</sequence>
<gene>
    <name evidence="2" type="ORF">AB5L97_14065</name>
</gene>